<name>A0A4U5P753_STECR</name>
<sequence>MAANRRRGNAQSASSSRAADLLGTQGHPIGFAGFGQSSNIFLQDQPSFELDAEIRAAFAKLTKKDRKTREGALESLSKLLPVKDEGEVLPTFSHFAANYSSFVTDSSTTFRVEANNVLKLYISKLQKSIKNELKQILPFLLFSIYDVQNSVKKSGEVVLAECFGEEKVKQIRRVFNPELVTIVMEIIKRTHKLMQPQKFTDDEEDVDRGNRLIAQSLNALNALGELADQALVQEISSNSSMISQLLSLPENVKTSLFSLFARIPRHSSTRRSRRRFSLLWITTVPLFPGTPSNALCFWPKPISSTKRSAGEGRDTEVCSDD</sequence>
<gene>
    <name evidence="3" type="ORF">L596_006830</name>
</gene>
<dbReference type="InterPro" id="IPR011989">
    <property type="entry name" value="ARM-like"/>
</dbReference>
<dbReference type="STRING" id="34508.A0A4U5P753"/>
<dbReference type="GO" id="GO:0072344">
    <property type="term" value="P:rescue of stalled ribosome"/>
    <property type="evidence" value="ECO:0007669"/>
    <property type="project" value="UniProtKB-UniRule"/>
</dbReference>
<dbReference type="Pfam" id="PF22958">
    <property type="entry name" value="Ltn1_1st"/>
    <property type="match status" value="1"/>
</dbReference>
<keyword evidence="1" id="KW-0808">Transferase</keyword>
<organism evidence="3">
    <name type="scientific">Steinernema carpocapsae</name>
    <name type="common">Entomopathogenic nematode</name>
    <dbReference type="NCBI Taxonomy" id="34508"/>
    <lineage>
        <taxon>Eukaryota</taxon>
        <taxon>Metazoa</taxon>
        <taxon>Ecdysozoa</taxon>
        <taxon>Nematoda</taxon>
        <taxon>Chromadorea</taxon>
        <taxon>Rhabditida</taxon>
        <taxon>Tylenchina</taxon>
        <taxon>Panagrolaimomorpha</taxon>
        <taxon>Strongyloidoidea</taxon>
        <taxon>Steinernematidae</taxon>
        <taxon>Steinernema</taxon>
    </lineage>
</organism>
<comment type="function">
    <text evidence="1">E3 ubiquitin-protein ligase. Component of the ribosome quality control complex (RQC), a ribosome-associated complex that mediates ubiquitination and extraction of incompletely synthesized nascent chains for proteasomal degradation.</text>
</comment>
<dbReference type="PANTHER" id="PTHR12389">
    <property type="entry name" value="ZINC FINGER PROTEIN 294"/>
    <property type="match status" value="1"/>
</dbReference>
<reference evidence="3" key="2">
    <citation type="journal article" date="2015" name="Genome Biol.">
        <title>Comparative genomics of Steinernema reveals deeply conserved gene regulatory networks.</title>
        <authorList>
            <person name="Dillman A.R."/>
            <person name="Macchietto M."/>
            <person name="Porter C.F."/>
            <person name="Rogers A."/>
            <person name="Williams B."/>
            <person name="Antoshechkin I."/>
            <person name="Lee M.M."/>
            <person name="Goodwin Z."/>
            <person name="Lu X."/>
            <person name="Lewis E.E."/>
            <person name="Goodrich-Blair H."/>
            <person name="Stock S.P."/>
            <person name="Adams B.J."/>
            <person name="Sternberg P.W."/>
            <person name="Mortazavi A."/>
        </authorList>
    </citation>
    <scope>NUCLEOTIDE SEQUENCE [LARGE SCALE GENOMIC DNA]</scope>
    <source>
        <strain evidence="3">ALL</strain>
    </source>
</reference>
<reference evidence="3" key="1">
    <citation type="submission" date="2013-11" db="EMBL/GenBank/DDBJ databases">
        <authorList>
            <person name="Sternberg P."/>
            <person name="Dillman A."/>
            <person name="Macchietto M."/>
        </authorList>
    </citation>
    <scope>NUCLEOTIDE SEQUENCE</scope>
    <source>
        <strain evidence="3">ALL</strain>
    </source>
</reference>
<dbReference type="Gene3D" id="1.25.10.10">
    <property type="entry name" value="Leucine-rich Repeat Variant"/>
    <property type="match status" value="1"/>
</dbReference>
<reference evidence="3" key="3">
    <citation type="journal article" date="2019" name="G3 (Bethesda)">
        <title>Hybrid Assembly of the Genome of the Entomopathogenic Nematode Steinernema carpocapsae Identifies the X-Chromosome.</title>
        <authorList>
            <person name="Serra L."/>
            <person name="Macchietto M."/>
            <person name="Macias-Munoz A."/>
            <person name="McGill C.J."/>
            <person name="Rodriguez I.M."/>
            <person name="Rodriguez B."/>
            <person name="Murad R."/>
            <person name="Mortazavi A."/>
        </authorList>
    </citation>
    <scope>NUCLEOTIDE SEQUENCE</scope>
    <source>
        <strain evidence="3">ALL</strain>
    </source>
</reference>
<keyword evidence="1" id="KW-0833">Ubl conjugation pathway</keyword>
<comment type="similarity">
    <text evidence="1">Belongs to the LTN1 family.</text>
</comment>
<comment type="catalytic activity">
    <reaction evidence="1">
        <text>S-ubiquitinyl-[E2 ubiquitin-conjugating enzyme]-L-cysteine + [acceptor protein]-L-lysine = [E2 ubiquitin-conjugating enzyme]-L-cysteine + N(6)-ubiquitinyl-[acceptor protein]-L-lysine.</text>
        <dbReference type="EC" id="2.3.2.27"/>
    </reaction>
</comment>
<comment type="caution">
    <text evidence="3">The sequence shown here is derived from an EMBL/GenBank/DDBJ whole genome shotgun (WGS) entry which is preliminary data.</text>
</comment>
<dbReference type="GO" id="GO:0016567">
    <property type="term" value="P:protein ubiquitination"/>
    <property type="evidence" value="ECO:0007669"/>
    <property type="project" value="UniProtKB-UniPathway"/>
</dbReference>
<dbReference type="GO" id="GO:0061630">
    <property type="term" value="F:ubiquitin protein ligase activity"/>
    <property type="evidence" value="ECO:0007669"/>
    <property type="project" value="UniProtKB-UniRule"/>
</dbReference>
<dbReference type="InterPro" id="IPR054476">
    <property type="entry name" value="Ltn1_N"/>
</dbReference>
<comment type="subunit">
    <text evidence="1">Component of the ribosome quality control complex (RQC).</text>
</comment>
<dbReference type="PANTHER" id="PTHR12389:SF0">
    <property type="entry name" value="E3 UBIQUITIN-PROTEIN LIGASE LISTERIN"/>
    <property type="match status" value="1"/>
</dbReference>
<keyword evidence="1" id="KW-0863">Zinc-finger</keyword>
<comment type="pathway">
    <text evidence="1">Protein modification; protein ubiquitination.</text>
</comment>
<dbReference type="GO" id="GO:0005829">
    <property type="term" value="C:cytosol"/>
    <property type="evidence" value="ECO:0007669"/>
    <property type="project" value="UniProtKB-UniRule"/>
</dbReference>
<dbReference type="InterPro" id="IPR039795">
    <property type="entry name" value="LTN1/Rkr1"/>
</dbReference>
<dbReference type="UniPathway" id="UPA00143"/>
<keyword evidence="1" id="KW-0479">Metal-binding</keyword>
<evidence type="ECO:0000313" key="3">
    <source>
        <dbReference type="EMBL" id="TKR92116.1"/>
    </source>
</evidence>
<evidence type="ECO:0000256" key="1">
    <source>
        <dbReference type="RuleBase" id="RU367090"/>
    </source>
</evidence>
<dbReference type="GO" id="GO:1990112">
    <property type="term" value="C:RQC complex"/>
    <property type="evidence" value="ECO:0007669"/>
    <property type="project" value="UniProtKB-UniRule"/>
</dbReference>
<dbReference type="SUPFAM" id="SSF48371">
    <property type="entry name" value="ARM repeat"/>
    <property type="match status" value="1"/>
</dbReference>
<dbReference type="OrthoDB" id="5855493at2759"/>
<accession>A0A4U5P753</accession>
<feature type="domain" description="E3 ubiquitin-protein ligase listerin N-terminal" evidence="2">
    <location>
        <begin position="51"/>
        <end position="243"/>
    </location>
</feature>
<dbReference type="GO" id="GO:1990116">
    <property type="term" value="P:ribosome-associated ubiquitin-dependent protein catabolic process"/>
    <property type="evidence" value="ECO:0007669"/>
    <property type="project" value="UniProtKB-UniRule"/>
</dbReference>
<dbReference type="InterPro" id="IPR016024">
    <property type="entry name" value="ARM-type_fold"/>
</dbReference>
<keyword evidence="1" id="KW-0862">Zinc</keyword>
<dbReference type="GO" id="GO:0008270">
    <property type="term" value="F:zinc ion binding"/>
    <property type="evidence" value="ECO:0007669"/>
    <property type="project" value="UniProtKB-KW"/>
</dbReference>
<proteinExistence type="inferred from homology"/>
<dbReference type="GO" id="GO:0043023">
    <property type="term" value="F:ribosomal large subunit binding"/>
    <property type="evidence" value="ECO:0007669"/>
    <property type="project" value="TreeGrafter"/>
</dbReference>
<dbReference type="AlphaFoldDB" id="A0A4U5P753"/>
<dbReference type="EC" id="2.3.2.27" evidence="1"/>
<protein>
    <recommendedName>
        <fullName evidence="1">E3 ubiquitin-protein ligase listerin</fullName>
        <ecNumber evidence="1">2.3.2.27</ecNumber>
    </recommendedName>
    <alternativeName>
        <fullName evidence="1">RING-type E3 ubiquitin transferase listerin</fullName>
    </alternativeName>
</protein>
<evidence type="ECO:0000259" key="2">
    <source>
        <dbReference type="Pfam" id="PF22958"/>
    </source>
</evidence>
<dbReference type="EMBL" id="AZBU02000002">
    <property type="protein sequence ID" value="TKR92116.1"/>
    <property type="molecule type" value="Genomic_DNA"/>
</dbReference>